<protein>
    <submittedName>
        <fullName evidence="3">Uncharacterized protein</fullName>
    </submittedName>
</protein>
<feature type="region of interest" description="Disordered" evidence="1">
    <location>
        <begin position="688"/>
        <end position="712"/>
    </location>
</feature>
<organism evidence="3">
    <name type="scientific">Pseudo-nitzschia delicatissima</name>
    <dbReference type="NCBI Taxonomy" id="44447"/>
    <lineage>
        <taxon>Eukaryota</taxon>
        <taxon>Sar</taxon>
        <taxon>Stramenopiles</taxon>
        <taxon>Ochrophyta</taxon>
        <taxon>Bacillariophyta</taxon>
        <taxon>Bacillariophyceae</taxon>
        <taxon>Bacillariophycidae</taxon>
        <taxon>Bacillariales</taxon>
        <taxon>Bacillariaceae</taxon>
        <taxon>Pseudo-nitzschia</taxon>
    </lineage>
</organism>
<feature type="region of interest" description="Disordered" evidence="1">
    <location>
        <begin position="58"/>
        <end position="86"/>
    </location>
</feature>
<feature type="region of interest" description="Disordered" evidence="1">
    <location>
        <begin position="360"/>
        <end position="381"/>
    </location>
</feature>
<gene>
    <name evidence="2" type="ORF">PDEL0327_LOCUS397</name>
    <name evidence="3" type="ORF">PDEL0327_LOCUS398</name>
</gene>
<dbReference type="AlphaFoldDB" id="A0A6T9ZUC5"/>
<dbReference type="EMBL" id="HBFG01000531">
    <property type="protein sequence ID" value="CAD8728767.1"/>
    <property type="molecule type" value="Transcribed_RNA"/>
</dbReference>
<feature type="compositionally biased region" description="Polar residues" evidence="1">
    <location>
        <begin position="218"/>
        <end position="227"/>
    </location>
</feature>
<sequence length="712" mass="77755">MNSVISTRSQQQHQPPSLLHLSESNKRALSKAQGSRIISDEFRKFEEEIDYSLKSDIMFNRGNKPGSNIGRSGDKSNNRNSSGFQQQVPNNALTFAGSRGLVNGTTGLLMGSSSTAQHQQNPSAIVTQTQALARQQQQQQLLRAHNNSNPMGTFKMTSNLQEQMLIKQQLHSIKQELQQREANKLRAELQAASQQVPQSGLGGRNTIGILSSGAKHIPSTSNSSVVPNKQREDEMTKPDLSTLAETAVAVATATSSARSTSNIRGNNHIAALLGRRNAPSAISKESMPSSLTNSLANSSMTDILRRDLGANRGKLHLGQNYKRSLDEMNKSNTNPSSSSWLWKSAGLGSATLSMAELRAQHEQLQRRNSLPARSSPASSDFASLRSLKRQKLMDEKVKEIERLEMQDAMKRVRQLDASMNIGVPRNPSFLAEMASKLVSQERRSSLASSVASAGTSATAPNMSMNSSLTSPVNLRSLNMLESNINERSKILEKLSKLGGGFPMPKFHNESPIVSTQGFSMSGGFKNNVPAKITPEAGKDILDVMGRGSVSLQQQLESVKQSRLGGFPMPPLYMHNNENQGDIQFDGAMNISVSNNAISSHIRNNVNRGSTKASRPPSLESYKRVWREIRLVAGDDPSVDERLRKEVFARKLQRGEIFVGKMGKNINTISNSRFINSHNVQQRRLSDMSIASGSSNTGRRTQSGATPEGSVII</sequence>
<feature type="compositionally biased region" description="Polar residues" evidence="1">
    <location>
        <begin position="366"/>
        <end position="381"/>
    </location>
</feature>
<name>A0A6T9ZUC5_9STRA</name>
<feature type="compositionally biased region" description="Polar residues" evidence="1">
    <location>
        <begin position="688"/>
        <end position="704"/>
    </location>
</feature>
<reference evidence="3" key="1">
    <citation type="submission" date="2021-01" db="EMBL/GenBank/DDBJ databases">
        <authorList>
            <person name="Corre E."/>
            <person name="Pelletier E."/>
            <person name="Niang G."/>
            <person name="Scheremetjew M."/>
            <person name="Finn R."/>
            <person name="Kale V."/>
            <person name="Holt S."/>
            <person name="Cochrane G."/>
            <person name="Meng A."/>
            <person name="Brown T."/>
            <person name="Cohen L."/>
        </authorList>
    </citation>
    <scope>NUCLEOTIDE SEQUENCE</scope>
    <source>
        <strain evidence="3">B596</strain>
    </source>
</reference>
<evidence type="ECO:0000256" key="1">
    <source>
        <dbReference type="SAM" id="MobiDB-lite"/>
    </source>
</evidence>
<evidence type="ECO:0000313" key="2">
    <source>
        <dbReference type="EMBL" id="CAD8728767.1"/>
    </source>
</evidence>
<dbReference type="EMBL" id="HBFG01000532">
    <property type="protein sequence ID" value="CAD8728769.1"/>
    <property type="molecule type" value="Transcribed_RNA"/>
</dbReference>
<evidence type="ECO:0000313" key="3">
    <source>
        <dbReference type="EMBL" id="CAD8728769.1"/>
    </source>
</evidence>
<proteinExistence type="predicted"/>
<accession>A0A6T9ZUC5</accession>
<feature type="region of interest" description="Disordered" evidence="1">
    <location>
        <begin position="211"/>
        <end position="232"/>
    </location>
</feature>